<name>A0ABU1M2M1_9BURK</name>
<gene>
    <name evidence="4" type="ORF">J2804_006701</name>
</gene>
<dbReference type="SMART" id="SM00283">
    <property type="entry name" value="MA"/>
    <property type="match status" value="1"/>
</dbReference>
<dbReference type="EMBL" id="JAVDRP010000044">
    <property type="protein sequence ID" value="MDR6413263.1"/>
    <property type="molecule type" value="Genomic_DNA"/>
</dbReference>
<dbReference type="PANTHER" id="PTHR43531">
    <property type="entry name" value="PROTEIN ICFG"/>
    <property type="match status" value="1"/>
</dbReference>
<evidence type="ECO:0000256" key="2">
    <source>
        <dbReference type="PROSITE-ProRule" id="PRU00284"/>
    </source>
</evidence>
<dbReference type="InterPro" id="IPR004089">
    <property type="entry name" value="MCPsignal_dom"/>
</dbReference>
<organism evidence="4 5">
    <name type="scientific">Paraburkholderia terricola</name>
    <dbReference type="NCBI Taxonomy" id="169427"/>
    <lineage>
        <taxon>Bacteria</taxon>
        <taxon>Pseudomonadati</taxon>
        <taxon>Pseudomonadota</taxon>
        <taxon>Betaproteobacteria</taxon>
        <taxon>Burkholderiales</taxon>
        <taxon>Burkholderiaceae</taxon>
        <taxon>Paraburkholderia</taxon>
    </lineage>
</organism>
<dbReference type="SUPFAM" id="SSF58104">
    <property type="entry name" value="Methyl-accepting chemotaxis protein (MCP) signaling domain"/>
    <property type="match status" value="1"/>
</dbReference>
<feature type="domain" description="Methyl-accepting transducer" evidence="3">
    <location>
        <begin position="1"/>
        <end position="111"/>
    </location>
</feature>
<evidence type="ECO:0000256" key="1">
    <source>
        <dbReference type="ARBA" id="ARBA00029447"/>
    </source>
</evidence>
<comment type="caution">
    <text evidence="4">The sequence shown here is derived from an EMBL/GenBank/DDBJ whole genome shotgun (WGS) entry which is preliminary data.</text>
</comment>
<evidence type="ECO:0000313" key="5">
    <source>
        <dbReference type="Proteomes" id="UP001264340"/>
    </source>
</evidence>
<keyword evidence="5" id="KW-1185">Reference proteome</keyword>
<protein>
    <submittedName>
        <fullName evidence="4">Methyl-accepting chemotaxis protein</fullName>
    </submittedName>
</protein>
<dbReference type="InterPro" id="IPR051310">
    <property type="entry name" value="MCP_chemotaxis"/>
</dbReference>
<dbReference type="Proteomes" id="UP001264340">
    <property type="component" value="Unassembled WGS sequence"/>
</dbReference>
<reference evidence="4 5" key="1">
    <citation type="submission" date="2023-07" db="EMBL/GenBank/DDBJ databases">
        <title>Sorghum-associated microbial communities from plants grown in Nebraska, USA.</title>
        <authorList>
            <person name="Schachtman D."/>
        </authorList>
    </citation>
    <scope>NUCLEOTIDE SEQUENCE [LARGE SCALE GENOMIC DNA]</scope>
    <source>
        <strain evidence="4 5">DS1316</strain>
    </source>
</reference>
<dbReference type="Pfam" id="PF00015">
    <property type="entry name" value="MCPsignal"/>
    <property type="match status" value="1"/>
</dbReference>
<dbReference type="PANTHER" id="PTHR43531:SF5">
    <property type="entry name" value="METHYL-ACCEPTING CHEMOTAXIS PROTEIN III"/>
    <property type="match status" value="1"/>
</dbReference>
<evidence type="ECO:0000313" key="4">
    <source>
        <dbReference type="EMBL" id="MDR6413263.1"/>
    </source>
</evidence>
<comment type="similarity">
    <text evidence="1">Belongs to the methyl-accepting chemotaxis (MCP) protein family.</text>
</comment>
<dbReference type="RefSeq" id="WP_374726590.1">
    <property type="nucleotide sequence ID" value="NZ_JAVDRP010000044.1"/>
</dbReference>
<keyword evidence="2" id="KW-0807">Transducer</keyword>
<dbReference type="PROSITE" id="PS50111">
    <property type="entry name" value="CHEMOTAXIS_TRANSDUC_2"/>
    <property type="match status" value="1"/>
</dbReference>
<dbReference type="Gene3D" id="1.10.287.950">
    <property type="entry name" value="Methyl-accepting chemotaxis protein"/>
    <property type="match status" value="1"/>
</dbReference>
<evidence type="ECO:0000259" key="3">
    <source>
        <dbReference type="PROSITE" id="PS50111"/>
    </source>
</evidence>
<proteinExistence type="inferred from homology"/>
<sequence>MMQLAETVTQSADSAQHAKLLAANAASLAETGDDAVRSMVETIRAINRSSTRISEITGLIEGIAFQTNILALNAAVEAARAGERGRGFAVVASEVRALAHRSASAAKEIKGPHRIVTTLVQAGTQQAVSGTIAQVKHASVRFRKSSARLQTLRPNKALRLSNSIRRWSRWIF</sequence>
<accession>A0ABU1M2M1</accession>